<evidence type="ECO:0000313" key="2">
    <source>
        <dbReference type="Proteomes" id="UP001497535"/>
    </source>
</evidence>
<protein>
    <submittedName>
        <fullName evidence="1">Uncharacterized protein</fullName>
    </submittedName>
</protein>
<proteinExistence type="predicted"/>
<evidence type="ECO:0000313" key="1">
    <source>
        <dbReference type="EMBL" id="CAK5118246.1"/>
    </source>
</evidence>
<accession>A0ACB1B5Y7</accession>
<comment type="caution">
    <text evidence="1">The sequence shown here is derived from an EMBL/GenBank/DDBJ whole genome shotgun (WGS) entry which is preliminary data.</text>
</comment>
<gene>
    <name evidence="1" type="ORF">MENTE1834_LOCUS46229</name>
</gene>
<reference evidence="1" key="1">
    <citation type="submission" date="2023-11" db="EMBL/GenBank/DDBJ databases">
        <authorList>
            <person name="Poullet M."/>
        </authorList>
    </citation>
    <scope>NUCLEOTIDE SEQUENCE</scope>
    <source>
        <strain evidence="1">E1834</strain>
    </source>
</reference>
<sequence>MKEKIRLFRLPPPVNIPIVFLILFFLHLKSGSALLSKRDPSMPQQVHLALTGKENEMSITWLTLYDASMFWSSI</sequence>
<dbReference type="Proteomes" id="UP001497535">
    <property type="component" value="Unassembled WGS sequence"/>
</dbReference>
<dbReference type="EMBL" id="CAVMJV010000162">
    <property type="protein sequence ID" value="CAK5118246.1"/>
    <property type="molecule type" value="Genomic_DNA"/>
</dbReference>
<name>A0ACB1B5Y7_MELEN</name>
<keyword evidence="2" id="KW-1185">Reference proteome</keyword>
<organism evidence="1 2">
    <name type="scientific">Meloidogyne enterolobii</name>
    <name type="common">Root-knot nematode worm</name>
    <name type="synonym">Meloidogyne mayaguensis</name>
    <dbReference type="NCBI Taxonomy" id="390850"/>
    <lineage>
        <taxon>Eukaryota</taxon>
        <taxon>Metazoa</taxon>
        <taxon>Ecdysozoa</taxon>
        <taxon>Nematoda</taxon>
        <taxon>Chromadorea</taxon>
        <taxon>Rhabditida</taxon>
        <taxon>Tylenchina</taxon>
        <taxon>Tylenchomorpha</taxon>
        <taxon>Tylenchoidea</taxon>
        <taxon>Meloidogynidae</taxon>
        <taxon>Meloidogyninae</taxon>
        <taxon>Meloidogyne</taxon>
    </lineage>
</organism>